<keyword evidence="4" id="KW-1185">Reference proteome</keyword>
<comment type="caution">
    <text evidence="3">The sequence shown here is derived from an EMBL/GenBank/DDBJ whole genome shotgun (WGS) entry which is preliminary data.</text>
</comment>
<feature type="chain" id="PRO_5045682663" evidence="1">
    <location>
        <begin position="25"/>
        <end position="180"/>
    </location>
</feature>
<sequence length="180" mass="18916">MSTKKVALFAAVVMSLGAVGAANASLVQNGNGTFTDTSTGYQWQNISTFWGVQTVSMNALLLSGFQFANLSQVQQLQADAPAIAANFYADAAAMGAPQPTPLNRDLIWGVYGDLSEYTWKWSTNESGVWAYSQTDVGSYPDMGAFAVNTNPGTVPEPAGLALLGLGLAGLATIRRQGKRA</sequence>
<keyword evidence="1" id="KW-0732">Signal</keyword>
<evidence type="ECO:0000313" key="4">
    <source>
        <dbReference type="Proteomes" id="UP001219862"/>
    </source>
</evidence>
<feature type="signal peptide" evidence="1">
    <location>
        <begin position="1"/>
        <end position="24"/>
    </location>
</feature>
<evidence type="ECO:0000256" key="1">
    <source>
        <dbReference type="SAM" id="SignalP"/>
    </source>
</evidence>
<organism evidence="3 4">
    <name type="scientific">Roseateles koreensis</name>
    <dbReference type="NCBI Taxonomy" id="2987526"/>
    <lineage>
        <taxon>Bacteria</taxon>
        <taxon>Pseudomonadati</taxon>
        <taxon>Pseudomonadota</taxon>
        <taxon>Betaproteobacteria</taxon>
        <taxon>Burkholderiales</taxon>
        <taxon>Sphaerotilaceae</taxon>
        <taxon>Roseateles</taxon>
    </lineage>
</organism>
<name>A0ABT5KL57_9BURK</name>
<proteinExistence type="predicted"/>
<dbReference type="Proteomes" id="UP001219862">
    <property type="component" value="Unassembled WGS sequence"/>
</dbReference>
<evidence type="ECO:0000259" key="2">
    <source>
        <dbReference type="Pfam" id="PF07589"/>
    </source>
</evidence>
<feature type="domain" description="Ice-binding protein C-terminal" evidence="2">
    <location>
        <begin position="153"/>
        <end position="175"/>
    </location>
</feature>
<protein>
    <submittedName>
        <fullName evidence="3">PEP-CTERM sorting domain-containing protein</fullName>
    </submittedName>
</protein>
<accession>A0ABT5KL57</accession>
<dbReference type="RefSeq" id="WP_273594739.1">
    <property type="nucleotide sequence ID" value="NZ_JAQQXS010000001.1"/>
</dbReference>
<dbReference type="NCBIfam" id="TIGR02595">
    <property type="entry name" value="PEP_CTERM"/>
    <property type="match status" value="1"/>
</dbReference>
<dbReference type="Pfam" id="PF07589">
    <property type="entry name" value="PEP-CTERM"/>
    <property type="match status" value="1"/>
</dbReference>
<dbReference type="EMBL" id="JAQQXS010000001">
    <property type="protein sequence ID" value="MDC8783609.1"/>
    <property type="molecule type" value="Genomic_DNA"/>
</dbReference>
<evidence type="ECO:0000313" key="3">
    <source>
        <dbReference type="EMBL" id="MDC8783609.1"/>
    </source>
</evidence>
<reference evidence="3 4" key="1">
    <citation type="submission" date="2022-10" db="EMBL/GenBank/DDBJ databases">
        <title>paucibacter sp. hw8 Genome sequencing.</title>
        <authorList>
            <person name="Park S."/>
        </authorList>
    </citation>
    <scope>NUCLEOTIDE SEQUENCE [LARGE SCALE GENOMIC DNA]</scope>
    <source>
        <strain evidence="4">hw8</strain>
    </source>
</reference>
<dbReference type="InterPro" id="IPR013424">
    <property type="entry name" value="Ice-binding_C"/>
</dbReference>
<gene>
    <name evidence="3" type="ORF">PRZ01_00190</name>
</gene>